<comment type="caution">
    <text evidence="16">The sequence shown here is derived from an EMBL/GenBank/DDBJ whole genome shotgun (WGS) entry which is preliminary data.</text>
</comment>
<protein>
    <recommendedName>
        <fullName evidence="5 12">L-aspartate oxidase</fullName>
        <ecNumber evidence="4 12">1.4.3.16</ecNumber>
    </recommendedName>
</protein>
<evidence type="ECO:0000256" key="1">
    <source>
        <dbReference type="ARBA" id="ARBA00001974"/>
    </source>
</evidence>
<evidence type="ECO:0000256" key="7">
    <source>
        <dbReference type="ARBA" id="ARBA00022642"/>
    </source>
</evidence>
<dbReference type="SUPFAM" id="SSF46977">
    <property type="entry name" value="Succinate dehydrogenase/fumarate reductase flavoprotein C-terminal domain"/>
    <property type="match status" value="1"/>
</dbReference>
<name>A0A9W6H4G1_9MICO</name>
<dbReference type="GO" id="GO:0005737">
    <property type="term" value="C:cytoplasm"/>
    <property type="evidence" value="ECO:0007669"/>
    <property type="project" value="UniProtKB-SubCell"/>
</dbReference>
<dbReference type="EMBL" id="BSEJ01000010">
    <property type="protein sequence ID" value="GLJ61985.1"/>
    <property type="molecule type" value="Genomic_DNA"/>
</dbReference>
<evidence type="ECO:0000256" key="11">
    <source>
        <dbReference type="ARBA" id="ARBA00048305"/>
    </source>
</evidence>
<dbReference type="Gene3D" id="3.50.50.60">
    <property type="entry name" value="FAD/NAD(P)-binding domain"/>
    <property type="match status" value="1"/>
</dbReference>
<keyword evidence="7 13" id="KW-0662">Pyridine nucleotide biosynthesis</keyword>
<dbReference type="FunFam" id="3.90.700.10:FF:000002">
    <property type="entry name" value="L-aspartate oxidase"/>
    <property type="match status" value="1"/>
</dbReference>
<dbReference type="GO" id="GO:0033765">
    <property type="term" value="F:steroid dehydrogenase activity, acting on the CH-CH group of donors"/>
    <property type="evidence" value="ECO:0007669"/>
    <property type="project" value="UniProtKB-ARBA"/>
</dbReference>
<reference evidence="16" key="2">
    <citation type="submission" date="2023-01" db="EMBL/GenBank/DDBJ databases">
        <authorList>
            <person name="Sun Q."/>
            <person name="Evtushenko L."/>
        </authorList>
    </citation>
    <scope>NUCLEOTIDE SEQUENCE</scope>
    <source>
        <strain evidence="16">VKM Ac-1020</strain>
    </source>
</reference>
<comment type="similarity">
    <text evidence="3 13">Belongs to the FAD-dependent oxidoreductase 2 family. NadB subfamily.</text>
</comment>
<dbReference type="NCBIfam" id="TIGR00551">
    <property type="entry name" value="nadB"/>
    <property type="match status" value="1"/>
</dbReference>
<sequence>MTGVIVVGSGVAGLATALHLARGGADVQLVTKAGMADGSTRHAQGGIAAALFPDDSVESHAADTLAAGAGLCDPAAVDVLVSEGPARVRELMDLGVAFDRDASGALARGLEAAHAHPRILHAGGDATGLAIEIALIAAALEAGVRLRERTLLAELLVEDGRVAGVELLADGRREVLRADAVVLATGGAGRLWARTTNPDVVTGDGIAAALRAGAAVVDLEFAQFHPTVLAEGAPFLVSEAVRGEGADLIDLDGRRFVLDDHPDGELAPRDVVARSIARRMAEQGGRPVLLDATRIGRRRLEARFPTIARALAGRGLDWAAHPIPVAPAAHYLMGGIATDLDGRTSLAGLLAVGECARTGVHGANRLASNSLLEGAVFAARAAAAILAGEVDAAPALPSAPGPESPSALAAVQTFSRAALQRLMWDHVGLLRDGAGLAHAVAVLAAWQDALPRPQTVAAHEDAGLVRVALAAASAALARPGSVGSHFRTDDASAHARELVSAGAAC</sequence>
<evidence type="ECO:0000313" key="17">
    <source>
        <dbReference type="Proteomes" id="UP001142462"/>
    </source>
</evidence>
<evidence type="ECO:0000256" key="4">
    <source>
        <dbReference type="ARBA" id="ARBA00012173"/>
    </source>
</evidence>
<evidence type="ECO:0000256" key="9">
    <source>
        <dbReference type="ARBA" id="ARBA00023002"/>
    </source>
</evidence>
<comment type="cofactor">
    <cofactor evidence="1 13">
        <name>FAD</name>
        <dbReference type="ChEBI" id="CHEBI:57692"/>
    </cofactor>
</comment>
<dbReference type="InterPro" id="IPR015939">
    <property type="entry name" value="Fum_Rdtase/Succ_DH_flav-like_C"/>
</dbReference>
<keyword evidence="9 13" id="KW-0560">Oxidoreductase</keyword>
<dbReference type="Pfam" id="PF02910">
    <property type="entry name" value="Succ_DH_flav_C"/>
    <property type="match status" value="1"/>
</dbReference>
<evidence type="ECO:0000256" key="12">
    <source>
        <dbReference type="NCBIfam" id="TIGR00551"/>
    </source>
</evidence>
<comment type="function">
    <text evidence="10">Catalyzes the oxidation of L-aspartate to iminoaspartate, the first step in the de novo biosynthesis of NAD(+).</text>
</comment>
<dbReference type="GO" id="GO:0034628">
    <property type="term" value="P:'de novo' NAD+ biosynthetic process from L-aspartate"/>
    <property type="evidence" value="ECO:0007669"/>
    <property type="project" value="TreeGrafter"/>
</dbReference>
<reference evidence="16" key="1">
    <citation type="journal article" date="2014" name="Int. J. Syst. Evol. Microbiol.">
        <title>Complete genome sequence of Corynebacterium casei LMG S-19264T (=DSM 44701T), isolated from a smear-ripened cheese.</title>
        <authorList>
            <consortium name="US DOE Joint Genome Institute (JGI-PGF)"/>
            <person name="Walter F."/>
            <person name="Albersmeier A."/>
            <person name="Kalinowski J."/>
            <person name="Ruckert C."/>
        </authorList>
    </citation>
    <scope>NUCLEOTIDE SEQUENCE</scope>
    <source>
        <strain evidence="16">VKM Ac-1020</strain>
    </source>
</reference>
<evidence type="ECO:0000313" key="16">
    <source>
        <dbReference type="EMBL" id="GLJ61985.1"/>
    </source>
</evidence>
<evidence type="ECO:0000256" key="10">
    <source>
        <dbReference type="ARBA" id="ARBA00029426"/>
    </source>
</evidence>
<evidence type="ECO:0000256" key="6">
    <source>
        <dbReference type="ARBA" id="ARBA00022630"/>
    </source>
</evidence>
<dbReference type="Proteomes" id="UP001142462">
    <property type="component" value="Unassembled WGS sequence"/>
</dbReference>
<dbReference type="InterPro" id="IPR036188">
    <property type="entry name" value="FAD/NAD-bd_sf"/>
</dbReference>
<comment type="subcellular location">
    <subcellularLocation>
        <location evidence="13">Cytoplasm</location>
    </subcellularLocation>
</comment>
<evidence type="ECO:0000256" key="8">
    <source>
        <dbReference type="ARBA" id="ARBA00022827"/>
    </source>
</evidence>
<dbReference type="InterPro" id="IPR027477">
    <property type="entry name" value="Succ_DH/fumarate_Rdtase_cat_sf"/>
</dbReference>
<organism evidence="16 17">
    <name type="scientific">Microbacterium barkeri</name>
    <dbReference type="NCBI Taxonomy" id="33917"/>
    <lineage>
        <taxon>Bacteria</taxon>
        <taxon>Bacillati</taxon>
        <taxon>Actinomycetota</taxon>
        <taxon>Actinomycetes</taxon>
        <taxon>Micrococcales</taxon>
        <taxon>Microbacteriaceae</taxon>
        <taxon>Microbacterium</taxon>
    </lineage>
</organism>
<dbReference type="AlphaFoldDB" id="A0A9W6H4G1"/>
<dbReference type="Gene3D" id="3.90.700.10">
    <property type="entry name" value="Succinate dehydrogenase/fumarate reductase flavoprotein, catalytic domain"/>
    <property type="match status" value="1"/>
</dbReference>
<keyword evidence="6 13" id="KW-0285">Flavoprotein</keyword>
<proteinExistence type="inferred from homology"/>
<keyword evidence="8 13" id="KW-0274">FAD</keyword>
<dbReference type="GO" id="GO:0008734">
    <property type="term" value="F:L-aspartate oxidase activity"/>
    <property type="evidence" value="ECO:0007669"/>
    <property type="project" value="UniProtKB-UniRule"/>
</dbReference>
<dbReference type="EC" id="1.4.3.16" evidence="4 12"/>
<dbReference type="RefSeq" id="WP_271173697.1">
    <property type="nucleotide sequence ID" value="NZ_BSEJ01000010.1"/>
</dbReference>
<evidence type="ECO:0000256" key="3">
    <source>
        <dbReference type="ARBA" id="ARBA00008562"/>
    </source>
</evidence>
<feature type="domain" description="Fumarate reductase/succinate dehydrogenase flavoprotein-like C-terminal" evidence="15">
    <location>
        <begin position="416"/>
        <end position="489"/>
    </location>
</feature>
<dbReference type="PRINTS" id="PR00368">
    <property type="entry name" value="FADPNR"/>
</dbReference>
<evidence type="ECO:0000259" key="15">
    <source>
        <dbReference type="Pfam" id="PF02910"/>
    </source>
</evidence>
<gene>
    <name evidence="16" type="ORF">GCM10017576_21150</name>
</gene>
<dbReference type="InterPro" id="IPR005288">
    <property type="entry name" value="NadB"/>
</dbReference>
<comment type="catalytic activity">
    <reaction evidence="11">
        <text>L-aspartate + O2 = iminosuccinate + H2O2</text>
        <dbReference type="Rhea" id="RHEA:25876"/>
        <dbReference type="ChEBI" id="CHEBI:15379"/>
        <dbReference type="ChEBI" id="CHEBI:16240"/>
        <dbReference type="ChEBI" id="CHEBI:29991"/>
        <dbReference type="ChEBI" id="CHEBI:77875"/>
        <dbReference type="EC" id="1.4.3.16"/>
    </reaction>
    <physiologicalReaction direction="left-to-right" evidence="11">
        <dbReference type="Rhea" id="RHEA:25877"/>
    </physiologicalReaction>
</comment>
<evidence type="ECO:0000256" key="13">
    <source>
        <dbReference type="RuleBase" id="RU362049"/>
    </source>
</evidence>
<dbReference type="Pfam" id="PF00890">
    <property type="entry name" value="FAD_binding_2"/>
    <property type="match status" value="1"/>
</dbReference>
<accession>A0A9W6H4G1</accession>
<dbReference type="InterPro" id="IPR003953">
    <property type="entry name" value="FAD-dep_OxRdtase_2_FAD-bd"/>
</dbReference>
<dbReference type="PANTHER" id="PTHR42716:SF2">
    <property type="entry name" value="L-ASPARTATE OXIDASE, CHLOROPLASTIC"/>
    <property type="match status" value="1"/>
</dbReference>
<dbReference type="InterPro" id="IPR037099">
    <property type="entry name" value="Fum_R/Succ_DH_flav-like_C_sf"/>
</dbReference>
<comment type="pathway">
    <text evidence="2 13">Cofactor biosynthesis; NAD(+) biosynthesis; iminoaspartate from L-aspartate (oxidase route): step 1/1.</text>
</comment>
<feature type="domain" description="FAD-dependent oxidoreductase 2 FAD-binding" evidence="14">
    <location>
        <begin position="4"/>
        <end position="371"/>
    </location>
</feature>
<keyword evidence="17" id="KW-1185">Reference proteome</keyword>
<evidence type="ECO:0000259" key="14">
    <source>
        <dbReference type="Pfam" id="PF00890"/>
    </source>
</evidence>
<dbReference type="SUPFAM" id="SSF56425">
    <property type="entry name" value="Succinate dehydrogenase/fumarate reductase flavoprotein, catalytic domain"/>
    <property type="match status" value="1"/>
</dbReference>
<dbReference type="Gene3D" id="1.20.58.100">
    <property type="entry name" value="Fumarate reductase/succinate dehydrogenase flavoprotein-like, C-terminal domain"/>
    <property type="match status" value="1"/>
</dbReference>
<dbReference type="SUPFAM" id="SSF51905">
    <property type="entry name" value="FAD/NAD(P)-binding domain"/>
    <property type="match status" value="1"/>
</dbReference>
<evidence type="ECO:0000256" key="5">
    <source>
        <dbReference type="ARBA" id="ARBA00021901"/>
    </source>
</evidence>
<evidence type="ECO:0000256" key="2">
    <source>
        <dbReference type="ARBA" id="ARBA00004950"/>
    </source>
</evidence>
<dbReference type="PANTHER" id="PTHR42716">
    <property type="entry name" value="L-ASPARTATE OXIDASE"/>
    <property type="match status" value="1"/>
</dbReference>